<accession>A0A919KBK0</accession>
<dbReference type="AlphaFoldDB" id="A0A919KBK0"/>
<dbReference type="EMBL" id="BOMV01000134">
    <property type="protein sequence ID" value="GIF02388.1"/>
    <property type="molecule type" value="Genomic_DNA"/>
</dbReference>
<protein>
    <submittedName>
        <fullName evidence="2">Uncharacterized protein</fullName>
    </submittedName>
</protein>
<keyword evidence="1" id="KW-0812">Transmembrane</keyword>
<comment type="caution">
    <text evidence="2">The sequence shown here is derived from an EMBL/GenBank/DDBJ whole genome shotgun (WGS) entry which is preliminary data.</text>
</comment>
<gene>
    <name evidence="2" type="ORF">Ari01nite_98520</name>
</gene>
<keyword evidence="1" id="KW-1133">Transmembrane helix</keyword>
<proteinExistence type="predicted"/>
<feature type="transmembrane region" description="Helical" evidence="1">
    <location>
        <begin position="6"/>
        <end position="25"/>
    </location>
</feature>
<reference evidence="2" key="1">
    <citation type="submission" date="2021-01" db="EMBL/GenBank/DDBJ databases">
        <title>Whole genome shotgun sequence of Actinoplanes rishiriensis NBRC 108556.</title>
        <authorList>
            <person name="Komaki H."/>
            <person name="Tamura T."/>
        </authorList>
    </citation>
    <scope>NUCLEOTIDE SEQUENCE</scope>
    <source>
        <strain evidence="2">NBRC 108556</strain>
    </source>
</reference>
<evidence type="ECO:0000313" key="2">
    <source>
        <dbReference type="EMBL" id="GIF02388.1"/>
    </source>
</evidence>
<sequence length="170" mass="19262">MNTTAGVVSACAATIGALVALGTLIRSMHEYVLQGRQKRSEAFFALRARLKGDARMVEILRLIQDDDPKLADQEEVSYTEKYEVLGYFEEVALMLNSGVVRPAVAWYMFGYYALRLSDSGNFWSNIERADPYWALFNTFAEKMNQLEVEMCRRHDSHGSSAVAQSKTLRF</sequence>
<name>A0A919KBK0_9ACTN</name>
<keyword evidence="1" id="KW-0472">Membrane</keyword>
<dbReference type="Proteomes" id="UP000636960">
    <property type="component" value="Unassembled WGS sequence"/>
</dbReference>
<organism evidence="2 3">
    <name type="scientific">Paractinoplanes rishiriensis</name>
    <dbReference type="NCBI Taxonomy" id="1050105"/>
    <lineage>
        <taxon>Bacteria</taxon>
        <taxon>Bacillati</taxon>
        <taxon>Actinomycetota</taxon>
        <taxon>Actinomycetes</taxon>
        <taxon>Micromonosporales</taxon>
        <taxon>Micromonosporaceae</taxon>
        <taxon>Paractinoplanes</taxon>
    </lineage>
</organism>
<dbReference type="RefSeq" id="WP_203791572.1">
    <property type="nucleotide sequence ID" value="NZ_BOMV01000134.1"/>
</dbReference>
<keyword evidence="3" id="KW-1185">Reference proteome</keyword>
<evidence type="ECO:0000313" key="3">
    <source>
        <dbReference type="Proteomes" id="UP000636960"/>
    </source>
</evidence>
<evidence type="ECO:0000256" key="1">
    <source>
        <dbReference type="SAM" id="Phobius"/>
    </source>
</evidence>